<evidence type="ECO:0000256" key="8">
    <source>
        <dbReference type="ARBA" id="ARBA00022692"/>
    </source>
</evidence>
<feature type="transmembrane region" description="Helical" evidence="13">
    <location>
        <begin position="150"/>
        <end position="172"/>
    </location>
</feature>
<keyword evidence="15" id="KW-1185">Reference proteome</keyword>
<keyword evidence="8 13" id="KW-0812">Transmembrane</keyword>
<evidence type="ECO:0000313" key="15">
    <source>
        <dbReference type="Proteomes" id="UP000432715"/>
    </source>
</evidence>
<dbReference type="InterPro" id="IPR002528">
    <property type="entry name" value="MATE_fam"/>
</dbReference>
<feature type="transmembrane region" description="Helical" evidence="13">
    <location>
        <begin position="184"/>
        <end position="203"/>
    </location>
</feature>
<feature type="transmembrane region" description="Helical" evidence="13">
    <location>
        <begin position="275"/>
        <end position="294"/>
    </location>
</feature>
<dbReference type="PANTHER" id="PTHR43298">
    <property type="entry name" value="MULTIDRUG RESISTANCE PROTEIN NORM-RELATED"/>
    <property type="match status" value="1"/>
</dbReference>
<dbReference type="NCBIfam" id="TIGR00797">
    <property type="entry name" value="matE"/>
    <property type="match status" value="1"/>
</dbReference>
<dbReference type="PANTHER" id="PTHR43298:SF2">
    <property type="entry name" value="FMN_FAD EXPORTER YEEO-RELATED"/>
    <property type="match status" value="1"/>
</dbReference>
<keyword evidence="9 13" id="KW-1133">Transmembrane helix</keyword>
<evidence type="ECO:0000256" key="3">
    <source>
        <dbReference type="ARBA" id="ARBA00010199"/>
    </source>
</evidence>
<comment type="caution">
    <text evidence="14">The sequence shown here is derived from an EMBL/GenBank/DDBJ whole genome shotgun (WGS) entry which is preliminary data.</text>
</comment>
<dbReference type="Proteomes" id="UP000432715">
    <property type="component" value="Unassembled WGS sequence"/>
</dbReference>
<dbReference type="CDD" id="cd13137">
    <property type="entry name" value="MATE_NorM_like"/>
    <property type="match status" value="1"/>
</dbReference>
<feature type="transmembrane region" description="Helical" evidence="13">
    <location>
        <begin position="407"/>
        <end position="427"/>
    </location>
</feature>
<gene>
    <name evidence="14" type="ORF">F8154_09135</name>
</gene>
<keyword evidence="11 13" id="KW-0472">Membrane</keyword>
<dbReference type="EMBL" id="WBZC01000029">
    <property type="protein sequence ID" value="KAB3534375.1"/>
    <property type="molecule type" value="Genomic_DNA"/>
</dbReference>
<evidence type="ECO:0000256" key="7">
    <source>
        <dbReference type="ARBA" id="ARBA00022475"/>
    </source>
</evidence>
<dbReference type="InterPro" id="IPR048279">
    <property type="entry name" value="MdtK-like"/>
</dbReference>
<evidence type="ECO:0000256" key="1">
    <source>
        <dbReference type="ARBA" id="ARBA00003408"/>
    </source>
</evidence>
<evidence type="ECO:0000256" key="5">
    <source>
        <dbReference type="ARBA" id="ARBA00022448"/>
    </source>
</evidence>
<dbReference type="Pfam" id="PF01554">
    <property type="entry name" value="MatE"/>
    <property type="match status" value="2"/>
</dbReference>
<dbReference type="GO" id="GO:0006811">
    <property type="term" value="P:monoatomic ion transport"/>
    <property type="evidence" value="ECO:0007669"/>
    <property type="project" value="UniProtKB-KW"/>
</dbReference>
<comment type="subcellular location">
    <subcellularLocation>
        <location evidence="2">Cell membrane</location>
        <topology evidence="2">Multi-pass membrane protein</topology>
    </subcellularLocation>
</comment>
<feature type="transmembrane region" description="Helical" evidence="13">
    <location>
        <begin position="433"/>
        <end position="453"/>
    </location>
</feature>
<evidence type="ECO:0000256" key="10">
    <source>
        <dbReference type="ARBA" id="ARBA00023065"/>
    </source>
</evidence>
<comment type="function">
    <text evidence="1">Multidrug efflux pump.</text>
</comment>
<feature type="transmembrane region" description="Helical" evidence="13">
    <location>
        <begin position="209"/>
        <end position="230"/>
    </location>
</feature>
<proteinExistence type="inferred from homology"/>
<dbReference type="GO" id="GO:0015297">
    <property type="term" value="F:antiporter activity"/>
    <property type="evidence" value="ECO:0007669"/>
    <property type="project" value="UniProtKB-KW"/>
</dbReference>
<reference evidence="14 15" key="1">
    <citation type="submission" date="2019-10" db="EMBL/GenBank/DDBJ databases">
        <title>Alkaliphilus serpentinus sp. nov. and Alkaliphilus pronyensis sp. nov., two novel anaerobic alkaliphilic species isolated from the serpentinized-hosted hydrothermal field of the Prony Bay (New Caledonia).</title>
        <authorList>
            <person name="Postec A."/>
        </authorList>
    </citation>
    <scope>NUCLEOTIDE SEQUENCE [LARGE SCALE GENOMIC DNA]</scope>
    <source>
        <strain evidence="14 15">LacV</strain>
    </source>
</reference>
<evidence type="ECO:0000313" key="14">
    <source>
        <dbReference type="EMBL" id="KAB3534375.1"/>
    </source>
</evidence>
<feature type="transmembrane region" description="Helical" evidence="13">
    <location>
        <begin position="300"/>
        <end position="317"/>
    </location>
</feature>
<evidence type="ECO:0000256" key="13">
    <source>
        <dbReference type="SAM" id="Phobius"/>
    </source>
</evidence>
<evidence type="ECO:0000256" key="2">
    <source>
        <dbReference type="ARBA" id="ARBA00004651"/>
    </source>
</evidence>
<dbReference type="PIRSF" id="PIRSF006603">
    <property type="entry name" value="DinF"/>
    <property type="match status" value="1"/>
</dbReference>
<sequence>MKVSRQVLRGRDIVTANNIVNKSNKQQIKKIWALAWPVMTGQFLHTLMVIADMWFIAGLGSVEAAAAGTSISVIGVIHVLPFLIATGVIALVSRFTGANDQENIKAITINGILLSVIIGLITTVIVYSSIDKILWIFGEANINVLEQSKIYIKVALIGVPFFFYNATARGIIQATGDTKNPVKIFILMNITNILFDYIFIVLLNRGIGGAAFATVIAEIGGFILMSLLVLKNIYSWKVSGIVDTVQLKLTTSLRILKIGIYSVLQMITRPLTGLVMYRIVLAQGVAAGAAFGIGGRLFNFVFIFLTGLGTAMSVLVGQSLGQKNLEAAEEIVKQGMKLALLNMLIFAIPFFIFPQYLMGAFVDDIEVIKVGVDYLRICYLGVIFVVFPFVFGSAFTGAGDTFPPMLASVLGNWGIKIPIAYILTGIYNFGTNGVWIAISLSVVIEALVIIIWFSKGKWKEKSI</sequence>
<protein>
    <recommendedName>
        <fullName evidence="4">Probable multidrug resistance protein NorM</fullName>
    </recommendedName>
    <alternativeName>
        <fullName evidence="12">Multidrug-efflux transporter</fullName>
    </alternativeName>
</protein>
<keyword evidence="5" id="KW-0813">Transport</keyword>
<comment type="similarity">
    <text evidence="3">Belongs to the multi antimicrobial extrusion (MATE) (TC 2.A.66.1) family.</text>
</comment>
<evidence type="ECO:0000256" key="9">
    <source>
        <dbReference type="ARBA" id="ARBA00022989"/>
    </source>
</evidence>
<evidence type="ECO:0000256" key="6">
    <source>
        <dbReference type="ARBA" id="ARBA00022449"/>
    </source>
</evidence>
<feature type="transmembrane region" description="Helical" evidence="13">
    <location>
        <begin position="338"/>
        <end position="362"/>
    </location>
</feature>
<evidence type="ECO:0000256" key="4">
    <source>
        <dbReference type="ARBA" id="ARBA00020268"/>
    </source>
</evidence>
<keyword evidence="10" id="KW-0406">Ion transport</keyword>
<feature type="transmembrane region" description="Helical" evidence="13">
    <location>
        <begin position="31"/>
        <end position="51"/>
    </location>
</feature>
<organism evidence="14 15">
    <name type="scientific">Alkaliphilus pronyensis</name>
    <dbReference type="NCBI Taxonomy" id="1482732"/>
    <lineage>
        <taxon>Bacteria</taxon>
        <taxon>Bacillati</taxon>
        <taxon>Bacillota</taxon>
        <taxon>Clostridia</taxon>
        <taxon>Peptostreptococcales</taxon>
        <taxon>Natronincolaceae</taxon>
        <taxon>Alkaliphilus</taxon>
    </lineage>
</organism>
<keyword evidence="7" id="KW-1003">Cell membrane</keyword>
<feature type="transmembrane region" description="Helical" evidence="13">
    <location>
        <begin position="107"/>
        <end position="130"/>
    </location>
</feature>
<name>A0A6I0F7L4_9FIRM</name>
<dbReference type="AlphaFoldDB" id="A0A6I0F7L4"/>
<dbReference type="InterPro" id="IPR050222">
    <property type="entry name" value="MATE_MdtK"/>
</dbReference>
<evidence type="ECO:0000256" key="12">
    <source>
        <dbReference type="ARBA" id="ARBA00031636"/>
    </source>
</evidence>
<dbReference type="GO" id="GO:0005886">
    <property type="term" value="C:plasma membrane"/>
    <property type="evidence" value="ECO:0007669"/>
    <property type="project" value="UniProtKB-SubCell"/>
</dbReference>
<feature type="transmembrane region" description="Helical" evidence="13">
    <location>
        <begin position="374"/>
        <end position="395"/>
    </location>
</feature>
<dbReference type="OrthoDB" id="9811110at2"/>
<evidence type="ECO:0000256" key="11">
    <source>
        <dbReference type="ARBA" id="ARBA00023136"/>
    </source>
</evidence>
<dbReference type="GO" id="GO:0042910">
    <property type="term" value="F:xenobiotic transmembrane transporter activity"/>
    <property type="evidence" value="ECO:0007669"/>
    <property type="project" value="InterPro"/>
</dbReference>
<accession>A0A6I0F7L4</accession>
<keyword evidence="6" id="KW-0050">Antiport</keyword>
<feature type="transmembrane region" description="Helical" evidence="13">
    <location>
        <begin position="71"/>
        <end position="95"/>
    </location>
</feature>